<dbReference type="PANTHER" id="PTHR42802:SF1">
    <property type="entry name" value="L-ORNITHINE N(5)-MONOOXYGENASE"/>
    <property type="match status" value="1"/>
</dbReference>
<evidence type="ECO:0000256" key="4">
    <source>
        <dbReference type="ARBA" id="ARBA00022630"/>
    </source>
</evidence>
<dbReference type="Pfam" id="PF13434">
    <property type="entry name" value="Lys_Orn_oxgnase"/>
    <property type="match status" value="1"/>
</dbReference>
<dbReference type="PANTHER" id="PTHR42802">
    <property type="entry name" value="MONOOXYGENASE"/>
    <property type="match status" value="1"/>
</dbReference>
<evidence type="ECO:0000256" key="5">
    <source>
        <dbReference type="ARBA" id="ARBA00022827"/>
    </source>
</evidence>
<keyword evidence="4" id="KW-0285">Flavoprotein</keyword>
<comment type="similarity">
    <text evidence="3">Belongs to the lysine N(6)-hydroxylase/L-ornithine N(5)-oxygenase family.</text>
</comment>
<organism evidence="9 10">
    <name type="scientific">Burkholderia mallei (strain NCTC 10229)</name>
    <dbReference type="NCBI Taxonomy" id="412022"/>
    <lineage>
        <taxon>Bacteria</taxon>
        <taxon>Pseudomonadati</taxon>
        <taxon>Pseudomonadota</taxon>
        <taxon>Betaproteobacteria</taxon>
        <taxon>Burkholderiales</taxon>
        <taxon>Burkholderiaceae</taxon>
        <taxon>Burkholderia</taxon>
        <taxon>pseudomallei group</taxon>
    </lineage>
</organism>
<dbReference type="InterPro" id="IPR036188">
    <property type="entry name" value="FAD/NAD-bd_sf"/>
</dbReference>
<keyword evidence="5" id="KW-0274">FAD</keyword>
<dbReference type="EC" id="1.13.12.-" evidence="9"/>
<protein>
    <submittedName>
        <fullName evidence="9">L-ornithine 5-monooxygenase</fullName>
        <ecNumber evidence="9">1.13.12.-</ecNumber>
    </submittedName>
</protein>
<keyword evidence="9" id="KW-0503">Monooxygenase</keyword>
<sequence length="517" mass="56306">MSAARRGRAWRGPSTMAASGASMNGAVRITFSSGRRRPRAGHTVKGIRDMQRDTVFDLIGVGFGPSNLALAVRLAEAGERAAFAHCYVERQPAFGWHRGMLLDDCRMQISFLKDLVTLRDPKSRFTFINYLYEHGRLSEFVNLKNFYPTRVEFHDYLSWVANAFDERVHYGETVTAIEPVAAPGAPGEIDALRVFSKGADGRERQRVARALSVGVGGAPSVPDAFAALGPECVVHSSSYLTSIERLVGAPGAHARKRIAVIGAGQSAAEVFVDLARRFPHVEASLVIRSGALKPADDSPFVNEIFNPAFTDVVYAQPASGRRSLIERFRDTNYAVVDRPLIEQIYEMLYLQRVAGEAPGAPRHRLLANTAVESAARTAHGQVELALRDRLTGDARTERFDGLVLATGYRRDTHLPLLEGLAPHLGDALAAGDVARDYRLATPAHFKPRIYLQGCCEDSHGLSDTLLSVLARRADEIAASLADAADTTEYEEADPAAGRARPRHENNGVSDGRLAIAL</sequence>
<dbReference type="EMBL" id="CP000546">
    <property type="protein sequence ID" value="ABN03865.1"/>
    <property type="molecule type" value="Genomic_DNA"/>
</dbReference>
<dbReference type="KEGG" id="bml:BMA10229_A0286"/>
<evidence type="ECO:0000256" key="7">
    <source>
        <dbReference type="ARBA" id="ARBA00023002"/>
    </source>
</evidence>
<evidence type="ECO:0000256" key="2">
    <source>
        <dbReference type="ARBA" id="ARBA00004924"/>
    </source>
</evidence>
<reference evidence="9 10" key="1">
    <citation type="submission" date="2007-01" db="EMBL/GenBank/DDBJ databases">
        <authorList>
            <person name="DeShazer D."/>
            <person name="Woods D.E."/>
            <person name="Nierman W.C."/>
        </authorList>
    </citation>
    <scope>NUCLEOTIDE SEQUENCE [LARGE SCALE GENOMIC DNA]</scope>
    <source>
        <strain evidence="9 10">NCTC 10229</strain>
    </source>
</reference>
<dbReference type="GO" id="GO:0004497">
    <property type="term" value="F:monooxygenase activity"/>
    <property type="evidence" value="ECO:0007669"/>
    <property type="project" value="UniProtKB-KW"/>
</dbReference>
<keyword evidence="7 9" id="KW-0560">Oxidoreductase</keyword>
<keyword evidence="6" id="KW-0521">NADP</keyword>
<dbReference type="HOGENOM" id="CLU_020931_2_0_4"/>
<evidence type="ECO:0000256" key="1">
    <source>
        <dbReference type="ARBA" id="ARBA00001974"/>
    </source>
</evidence>
<dbReference type="InterPro" id="IPR025700">
    <property type="entry name" value="Lys/Orn_oxygenase"/>
</dbReference>
<accession>A2S2W9</accession>
<evidence type="ECO:0000256" key="8">
    <source>
        <dbReference type="SAM" id="MobiDB-lite"/>
    </source>
</evidence>
<name>A2S2W9_BURM9</name>
<evidence type="ECO:0000313" key="9">
    <source>
        <dbReference type="EMBL" id="ABN03865.1"/>
    </source>
</evidence>
<comment type="pathway">
    <text evidence="2">Siderophore biosynthesis.</text>
</comment>
<dbReference type="Gene3D" id="3.50.50.60">
    <property type="entry name" value="FAD/NAD(P)-binding domain"/>
    <property type="match status" value="1"/>
</dbReference>
<feature type="region of interest" description="Disordered" evidence="8">
    <location>
        <begin position="483"/>
        <end position="510"/>
    </location>
</feature>
<evidence type="ECO:0000256" key="6">
    <source>
        <dbReference type="ARBA" id="ARBA00022857"/>
    </source>
</evidence>
<evidence type="ECO:0000256" key="3">
    <source>
        <dbReference type="ARBA" id="ARBA00007588"/>
    </source>
</evidence>
<dbReference type="GO" id="GO:0006879">
    <property type="term" value="P:intracellular iron ion homeostasis"/>
    <property type="evidence" value="ECO:0007669"/>
    <property type="project" value="TreeGrafter"/>
</dbReference>
<dbReference type="AlphaFoldDB" id="A2S2W9"/>
<dbReference type="SUPFAM" id="SSF51905">
    <property type="entry name" value="FAD/NAD(P)-binding domain"/>
    <property type="match status" value="2"/>
</dbReference>
<evidence type="ECO:0000313" key="10">
    <source>
        <dbReference type="Proteomes" id="UP000002283"/>
    </source>
</evidence>
<gene>
    <name evidence="9" type="primary">pvdA</name>
    <name evidence="9" type="ordered locus">BMA10229_A0286</name>
</gene>
<proteinExistence type="inferred from homology"/>
<dbReference type="Proteomes" id="UP000002283">
    <property type="component" value="Chromosome I"/>
</dbReference>
<comment type="cofactor">
    <cofactor evidence="1">
        <name>FAD</name>
        <dbReference type="ChEBI" id="CHEBI:57692"/>
    </cofactor>
</comment>